<dbReference type="PANTHER" id="PTHR42695">
    <property type="entry name" value="GLUTAMINE AMIDOTRANSFERASE YLR126C-RELATED"/>
    <property type="match status" value="1"/>
</dbReference>
<dbReference type="OrthoDB" id="9813383at2"/>
<keyword evidence="3" id="KW-1185">Reference proteome</keyword>
<dbReference type="Gene3D" id="3.40.50.880">
    <property type="match status" value="1"/>
</dbReference>
<dbReference type="Proteomes" id="UP000199409">
    <property type="component" value="Unassembled WGS sequence"/>
</dbReference>
<gene>
    <name evidence="2" type="ORF">SAMN05660420_02037</name>
</gene>
<reference evidence="2 3" key="1">
    <citation type="submission" date="2016-10" db="EMBL/GenBank/DDBJ databases">
        <authorList>
            <person name="de Groot N.N."/>
        </authorList>
    </citation>
    <scope>NUCLEOTIDE SEQUENCE [LARGE SCALE GENOMIC DNA]</scope>
    <source>
        <strain evidence="2 3">DSM 7343</strain>
    </source>
</reference>
<dbReference type="RefSeq" id="WP_092347696.1">
    <property type="nucleotide sequence ID" value="NZ_FNQN01000005.1"/>
</dbReference>
<dbReference type="STRING" id="37625.SAMN05660420_02037"/>
<evidence type="ECO:0000259" key="1">
    <source>
        <dbReference type="Pfam" id="PF00117"/>
    </source>
</evidence>
<accession>A0A1H4AYC2</accession>
<dbReference type="CDD" id="cd01741">
    <property type="entry name" value="GATase1_1"/>
    <property type="match status" value="1"/>
</dbReference>
<dbReference type="EMBL" id="FNQN01000005">
    <property type="protein sequence ID" value="SEA40870.1"/>
    <property type="molecule type" value="Genomic_DNA"/>
</dbReference>
<dbReference type="SUPFAM" id="SSF52317">
    <property type="entry name" value="Class I glutamine amidotransferase-like"/>
    <property type="match status" value="1"/>
</dbReference>
<dbReference type="AlphaFoldDB" id="A0A1H4AYC2"/>
<protein>
    <submittedName>
        <fullName evidence="2">GMP synthase (Glutamine-hydrolysing)</fullName>
    </submittedName>
</protein>
<proteinExistence type="predicted"/>
<dbReference type="InterPro" id="IPR029062">
    <property type="entry name" value="Class_I_gatase-like"/>
</dbReference>
<dbReference type="PROSITE" id="PS51273">
    <property type="entry name" value="GATASE_TYPE_1"/>
    <property type="match status" value="1"/>
</dbReference>
<name>A0A1H4AYC2_9BACT</name>
<evidence type="ECO:0000313" key="3">
    <source>
        <dbReference type="Proteomes" id="UP000199409"/>
    </source>
</evidence>
<evidence type="ECO:0000313" key="2">
    <source>
        <dbReference type="EMBL" id="SEA40870.1"/>
    </source>
</evidence>
<sequence length="247" mass="26730">MKKLYIIKVGTTFGTTAQNLGDFDKWTTDAIGVVKVETCSLDVEHGAELPRADACAGVVITGSHAMVTDHLPWSVKLEQWIPSLLDAQVPLFGICYGHQLLAQATGGDVGFHPQGKEIGTVSIQLNPECVSDPLFQSLPTSFLVHTTHSQTVLSLPPGAICLASNDFEPNHAFRLGDCAWGVQFHPEYNGDIMRSYVQEQAEELATTGRNSAAIINAVAETPIAATTLINFARIVEEKLTTDEQQKN</sequence>
<organism evidence="2 3">
    <name type="scientific">Desulfuromusa kysingii</name>
    <dbReference type="NCBI Taxonomy" id="37625"/>
    <lineage>
        <taxon>Bacteria</taxon>
        <taxon>Pseudomonadati</taxon>
        <taxon>Thermodesulfobacteriota</taxon>
        <taxon>Desulfuromonadia</taxon>
        <taxon>Desulfuromonadales</taxon>
        <taxon>Geopsychrobacteraceae</taxon>
        <taxon>Desulfuromusa</taxon>
    </lineage>
</organism>
<dbReference type="Pfam" id="PF00117">
    <property type="entry name" value="GATase"/>
    <property type="match status" value="1"/>
</dbReference>
<dbReference type="NCBIfam" id="NF006562">
    <property type="entry name" value="PRK09065.1"/>
    <property type="match status" value="1"/>
</dbReference>
<dbReference type="PANTHER" id="PTHR42695:SF5">
    <property type="entry name" value="GLUTAMINE AMIDOTRANSFERASE YLR126C-RELATED"/>
    <property type="match status" value="1"/>
</dbReference>
<dbReference type="InterPro" id="IPR044992">
    <property type="entry name" value="ChyE-like"/>
</dbReference>
<dbReference type="GO" id="GO:0005829">
    <property type="term" value="C:cytosol"/>
    <property type="evidence" value="ECO:0007669"/>
    <property type="project" value="TreeGrafter"/>
</dbReference>
<feature type="domain" description="Glutamine amidotransferase" evidence="1">
    <location>
        <begin position="51"/>
        <end position="191"/>
    </location>
</feature>
<dbReference type="InterPro" id="IPR017926">
    <property type="entry name" value="GATASE"/>
</dbReference>